<dbReference type="InterPro" id="IPR026444">
    <property type="entry name" value="Secre_tail"/>
</dbReference>
<evidence type="ECO:0000313" key="4">
    <source>
        <dbReference type="Proteomes" id="UP000646211"/>
    </source>
</evidence>
<feature type="domain" description="Secretion system C-terminal sorting" evidence="2">
    <location>
        <begin position="43"/>
        <end position="112"/>
    </location>
</feature>
<proteinExistence type="predicted"/>
<protein>
    <submittedName>
        <fullName evidence="3">T9SS type A sorting domain-containing protein</fullName>
    </submittedName>
</protein>
<organism evidence="3 4">
    <name type="scientific">Flavobacterium soyangense</name>
    <dbReference type="NCBI Taxonomy" id="2023265"/>
    <lineage>
        <taxon>Bacteria</taxon>
        <taxon>Pseudomonadati</taxon>
        <taxon>Bacteroidota</taxon>
        <taxon>Flavobacteriia</taxon>
        <taxon>Flavobacteriales</taxon>
        <taxon>Flavobacteriaceae</taxon>
        <taxon>Flavobacterium</taxon>
    </lineage>
</organism>
<gene>
    <name evidence="3" type="ORF">IR213_15165</name>
</gene>
<sequence>MNEKATFDNRFVLRYSNNNNKTLSIDENNINNNDIKINYIKNNSIIMINNNSMDEPVQKVTLFNILGQSISTWKIENQEQQNIQIPIKSISSGIYIAKLKTSESEVSKKIIIP</sequence>
<dbReference type="Pfam" id="PF18962">
    <property type="entry name" value="Por_Secre_tail"/>
    <property type="match status" value="1"/>
</dbReference>
<comment type="caution">
    <text evidence="3">The sequence shown here is derived from an EMBL/GenBank/DDBJ whole genome shotgun (WGS) entry which is preliminary data.</text>
</comment>
<dbReference type="NCBIfam" id="TIGR04183">
    <property type="entry name" value="Por_Secre_tail"/>
    <property type="match status" value="1"/>
</dbReference>
<dbReference type="AlphaFoldDB" id="A0A930UG86"/>
<dbReference type="EMBL" id="JADHEC010000051">
    <property type="protein sequence ID" value="MBF2709915.1"/>
    <property type="molecule type" value="Genomic_DNA"/>
</dbReference>
<accession>A0A930UG86</accession>
<evidence type="ECO:0000313" key="3">
    <source>
        <dbReference type="EMBL" id="MBF2709915.1"/>
    </source>
</evidence>
<dbReference type="RefSeq" id="WP_194313147.1">
    <property type="nucleotide sequence ID" value="NZ_JADHEC010000051.1"/>
</dbReference>
<evidence type="ECO:0000259" key="2">
    <source>
        <dbReference type="Pfam" id="PF18962"/>
    </source>
</evidence>
<dbReference type="Proteomes" id="UP000646211">
    <property type="component" value="Unassembled WGS sequence"/>
</dbReference>
<keyword evidence="1" id="KW-0732">Signal</keyword>
<keyword evidence="4" id="KW-1185">Reference proteome</keyword>
<name>A0A930UG86_9FLAO</name>
<reference evidence="3" key="1">
    <citation type="submission" date="2020-11" db="EMBL/GenBank/DDBJ databases">
        <title>Genome of Flavobacterium soyangense.</title>
        <authorList>
            <person name="Liu Q."/>
            <person name="Xin Y.-H."/>
        </authorList>
    </citation>
    <scope>NUCLEOTIDE SEQUENCE</scope>
    <source>
        <strain evidence="3">CGMCC 1.13493</strain>
    </source>
</reference>
<evidence type="ECO:0000256" key="1">
    <source>
        <dbReference type="ARBA" id="ARBA00022729"/>
    </source>
</evidence>